<organism evidence="2 3">
    <name type="scientific">Sporolactobacillus nakayamae</name>
    <dbReference type="NCBI Taxonomy" id="269670"/>
    <lineage>
        <taxon>Bacteria</taxon>
        <taxon>Bacillati</taxon>
        <taxon>Bacillota</taxon>
        <taxon>Bacilli</taxon>
        <taxon>Bacillales</taxon>
        <taxon>Sporolactobacillaceae</taxon>
        <taxon>Sporolactobacillus</taxon>
    </lineage>
</organism>
<evidence type="ECO:0000313" key="3">
    <source>
        <dbReference type="Proteomes" id="UP000198752"/>
    </source>
</evidence>
<evidence type="ECO:0000256" key="1">
    <source>
        <dbReference type="SAM" id="MobiDB-lite"/>
    </source>
</evidence>
<keyword evidence="3" id="KW-1185">Reference proteome</keyword>
<feature type="region of interest" description="Disordered" evidence="1">
    <location>
        <begin position="1"/>
        <end position="30"/>
    </location>
</feature>
<dbReference type="RefSeq" id="WP_177184610.1">
    <property type="nucleotide sequence ID" value="NZ_FOOY01000004.1"/>
</dbReference>
<proteinExistence type="predicted"/>
<dbReference type="Proteomes" id="UP000198752">
    <property type="component" value="Unassembled WGS sequence"/>
</dbReference>
<gene>
    <name evidence="2" type="ORF">SAMN02982927_00680</name>
</gene>
<dbReference type="EMBL" id="FOOY01000004">
    <property type="protein sequence ID" value="SFG10251.1"/>
    <property type="molecule type" value="Genomic_DNA"/>
</dbReference>
<sequence>MNRSENLKKSISSDSNRSRKRGCRSEKMPQHVIENLMGIHDPTYKRVKGGAFKQK</sequence>
<dbReference type="STRING" id="269670.SAMN02982927_00680"/>
<evidence type="ECO:0000313" key="2">
    <source>
        <dbReference type="EMBL" id="SFG10251.1"/>
    </source>
</evidence>
<reference evidence="3" key="1">
    <citation type="submission" date="2016-10" db="EMBL/GenBank/DDBJ databases">
        <authorList>
            <person name="Varghese N."/>
            <person name="Submissions S."/>
        </authorList>
    </citation>
    <scope>NUCLEOTIDE SEQUENCE [LARGE SCALE GENOMIC DNA]</scope>
    <source>
        <strain evidence="3">ATCC 700379</strain>
    </source>
</reference>
<name>A0A1I2P9W8_9BACL</name>
<dbReference type="AlphaFoldDB" id="A0A1I2P9W8"/>
<protein>
    <submittedName>
        <fullName evidence="2">Uncharacterized protein</fullName>
    </submittedName>
</protein>
<accession>A0A1I2P9W8</accession>